<dbReference type="Proteomes" id="UP001479290">
    <property type="component" value="Unassembled WGS sequence"/>
</dbReference>
<keyword evidence="3 7" id="KW-0812">Transmembrane</keyword>
<accession>A0AAW1ZLP8</accession>
<feature type="region of interest" description="Disordered" evidence="6">
    <location>
        <begin position="1"/>
        <end position="21"/>
    </location>
</feature>
<keyword evidence="4 7" id="KW-1133">Transmembrane helix</keyword>
<dbReference type="GO" id="GO:0016020">
    <property type="term" value="C:membrane"/>
    <property type="evidence" value="ECO:0007669"/>
    <property type="project" value="UniProtKB-SubCell"/>
</dbReference>
<dbReference type="InterPro" id="IPR007593">
    <property type="entry name" value="CD225/Dispanin_fam"/>
</dbReference>
<comment type="similarity">
    <text evidence="2">Belongs to the CD225/Dispanin family.</text>
</comment>
<feature type="transmembrane region" description="Helical" evidence="7">
    <location>
        <begin position="106"/>
        <end position="128"/>
    </location>
</feature>
<keyword evidence="5 7" id="KW-0472">Membrane</keyword>
<dbReference type="EMBL" id="JAWDJR010000016">
    <property type="protein sequence ID" value="KAK9961391.1"/>
    <property type="molecule type" value="Genomic_DNA"/>
</dbReference>
<evidence type="ECO:0000256" key="6">
    <source>
        <dbReference type="SAM" id="MobiDB-lite"/>
    </source>
</evidence>
<evidence type="ECO:0000313" key="9">
    <source>
        <dbReference type="Proteomes" id="UP001479290"/>
    </source>
</evidence>
<dbReference type="AlphaFoldDB" id="A0AAW1ZLP8"/>
<reference evidence="8 9" key="1">
    <citation type="submission" date="2024-05" db="EMBL/GenBank/DDBJ databases">
        <title>A high-quality chromosomal-level genome assembly of Topmouth culter (Culter alburnus).</title>
        <authorList>
            <person name="Zhao H."/>
        </authorList>
    </citation>
    <scope>NUCLEOTIDE SEQUENCE [LARGE SCALE GENOMIC DNA]</scope>
    <source>
        <strain evidence="8">CATC2023</strain>
        <tissue evidence="8">Muscle</tissue>
    </source>
</reference>
<evidence type="ECO:0000313" key="8">
    <source>
        <dbReference type="EMBL" id="KAK9961391.1"/>
    </source>
</evidence>
<name>A0AAW1ZLP8_CULAL</name>
<proteinExistence type="inferred from homology"/>
<protein>
    <recommendedName>
        <fullName evidence="10">Synapse differentiation-inducing gene protein 1-like</fullName>
    </recommendedName>
</protein>
<evidence type="ECO:0000256" key="3">
    <source>
        <dbReference type="ARBA" id="ARBA00022692"/>
    </source>
</evidence>
<evidence type="ECO:0000256" key="4">
    <source>
        <dbReference type="ARBA" id="ARBA00022989"/>
    </source>
</evidence>
<keyword evidence="9" id="KW-1185">Reference proteome</keyword>
<evidence type="ECO:0000256" key="2">
    <source>
        <dbReference type="ARBA" id="ARBA00006843"/>
    </source>
</evidence>
<evidence type="ECO:0000256" key="7">
    <source>
        <dbReference type="SAM" id="Phobius"/>
    </source>
</evidence>
<dbReference type="PANTHER" id="PTHR14948">
    <property type="entry name" value="NG5"/>
    <property type="match status" value="1"/>
</dbReference>
<dbReference type="PANTHER" id="PTHR14948:SF46">
    <property type="entry name" value="DISPANIN SUBFAMILY A MEMBER 2B-LIKE-RELATED"/>
    <property type="match status" value="1"/>
</dbReference>
<comment type="caution">
    <text evidence="8">The sequence shown here is derived from an EMBL/GenBank/DDBJ whole genome shotgun (WGS) entry which is preliminary data.</text>
</comment>
<feature type="transmembrane region" description="Helical" evidence="7">
    <location>
        <begin position="65"/>
        <end position="85"/>
    </location>
</feature>
<evidence type="ECO:0000256" key="1">
    <source>
        <dbReference type="ARBA" id="ARBA00004370"/>
    </source>
</evidence>
<evidence type="ECO:0000256" key="5">
    <source>
        <dbReference type="ARBA" id="ARBA00023136"/>
    </source>
</evidence>
<evidence type="ECO:0008006" key="10">
    <source>
        <dbReference type="Google" id="ProtNLM"/>
    </source>
</evidence>
<dbReference type="Pfam" id="PF04505">
    <property type="entry name" value="CD225"/>
    <property type="match status" value="1"/>
</dbReference>
<gene>
    <name evidence="8" type="ORF">ABG768_009181</name>
</gene>
<sequence length="135" mass="14775">MAQASSPLYPQGDNAENPHAIHPDSVQLNTQVLNHQDEPVVIVQPPVYQSTRTPLPDPVPDYMCYSRFTTLCCCICLGSAALHYSRATRKANGAGQRAEAAENSQTALILNHVGVVVGLICTGLYIYFKIYLEKN</sequence>
<comment type="subcellular location">
    <subcellularLocation>
        <location evidence="1">Membrane</location>
    </subcellularLocation>
</comment>
<dbReference type="InterPro" id="IPR051423">
    <property type="entry name" value="CD225/Dispanin"/>
</dbReference>
<organism evidence="8 9">
    <name type="scientific">Culter alburnus</name>
    <name type="common">Topmouth culter</name>
    <dbReference type="NCBI Taxonomy" id="194366"/>
    <lineage>
        <taxon>Eukaryota</taxon>
        <taxon>Metazoa</taxon>
        <taxon>Chordata</taxon>
        <taxon>Craniata</taxon>
        <taxon>Vertebrata</taxon>
        <taxon>Euteleostomi</taxon>
        <taxon>Actinopterygii</taxon>
        <taxon>Neopterygii</taxon>
        <taxon>Teleostei</taxon>
        <taxon>Ostariophysi</taxon>
        <taxon>Cypriniformes</taxon>
        <taxon>Xenocyprididae</taxon>
        <taxon>Xenocypridinae</taxon>
        <taxon>Culter</taxon>
    </lineage>
</organism>